<comment type="caution">
    <text evidence="2">The sequence shown here is derived from an EMBL/GenBank/DDBJ whole genome shotgun (WGS) entry which is preliminary data.</text>
</comment>
<dbReference type="PANTHER" id="PTHR21310">
    <property type="entry name" value="AMINOGLYCOSIDE PHOSPHOTRANSFERASE-RELATED-RELATED"/>
    <property type="match status" value="1"/>
</dbReference>
<dbReference type="PANTHER" id="PTHR21310:SF37">
    <property type="entry name" value="AMINOGLYCOSIDE PHOSPHOTRANSFERASE DOMAIN-CONTAINING PROTEIN"/>
    <property type="match status" value="1"/>
</dbReference>
<dbReference type="InterPro" id="IPR011009">
    <property type="entry name" value="Kinase-like_dom_sf"/>
</dbReference>
<gene>
    <name evidence="2" type="ORF">HDK90DRAFT_486185</name>
</gene>
<protein>
    <submittedName>
        <fullName evidence="2">Phosphotransferase family protein</fullName>
    </submittedName>
</protein>
<dbReference type="Proteomes" id="UP001492380">
    <property type="component" value="Unassembled WGS sequence"/>
</dbReference>
<name>A0ABR1YRD2_9PEZI</name>
<reference evidence="2 3" key="1">
    <citation type="submission" date="2024-04" db="EMBL/GenBank/DDBJ databases">
        <title>Phyllosticta paracitricarpa is synonymous to the EU quarantine fungus P. citricarpa based on phylogenomic analyses.</title>
        <authorList>
            <consortium name="Lawrence Berkeley National Laboratory"/>
            <person name="Van Ingen-Buijs V.A."/>
            <person name="Van Westerhoven A.C."/>
            <person name="Haridas S."/>
            <person name="Skiadas P."/>
            <person name="Martin F."/>
            <person name="Groenewald J.Z."/>
            <person name="Crous P.W."/>
            <person name="Seidl M.F."/>
        </authorList>
    </citation>
    <scope>NUCLEOTIDE SEQUENCE [LARGE SCALE GENOMIC DNA]</scope>
    <source>
        <strain evidence="2 3">CBS 123374</strain>
    </source>
</reference>
<feature type="region of interest" description="Disordered" evidence="1">
    <location>
        <begin position="472"/>
        <end position="497"/>
    </location>
</feature>
<evidence type="ECO:0000313" key="2">
    <source>
        <dbReference type="EMBL" id="KAK8235995.1"/>
    </source>
</evidence>
<keyword evidence="3" id="KW-1185">Reference proteome</keyword>
<sequence length="543" mass="62997">MEIKMEYDDVAWERSEEIEEAWKKKVKQYDSQYQLSKLVAKSRGGTPEEASPPRGGSFNMVIMFIFRDGGKAAVRLAMPATSMFPEEKTLIEVATIRYIQAHTTIPVPLILDSGTQEQCPFGLGPFIVMEWAESDVDFSDALRDPTMPKTERPLLDPNIAENKLRTVYSRMAEVLVQLSAPTEERIGALSQVGEDEWVVDKAPLTFDSSDLVRMGTLPRSKTPSRTFGSSANYFEALADVKIQHLIHQRNDAINCSDDCRRKYVARQLFRKLARENKLAWPITSSSRPKFRLFNDDFRPTNVLAVTGGKRDFVVSGVVDWEWTYFAPPEFTYSPPWWLLIEKLENWPKGLDDWAVRYEQALPTFLDELRKVEDDYMARGRLEESDRLSDRMRKCWDSGDFWVFYAMRKSFAFDYIFWHKICPRFFGFGANDWRQGLELLDDDQSRDMEHLVKRKLEEMKTRELAWDYDGPGPEAFAVEEDEKEDGDEPTAAEPKLTVTVPRTEFEALQQEHEKLKQEHERLKTWVEERMGKLGIKDDDPEPQS</sequence>
<feature type="compositionally biased region" description="Acidic residues" evidence="1">
    <location>
        <begin position="476"/>
        <end position="489"/>
    </location>
</feature>
<evidence type="ECO:0000256" key="1">
    <source>
        <dbReference type="SAM" id="MobiDB-lite"/>
    </source>
</evidence>
<evidence type="ECO:0000313" key="3">
    <source>
        <dbReference type="Proteomes" id="UP001492380"/>
    </source>
</evidence>
<accession>A0ABR1YRD2</accession>
<dbReference type="InterPro" id="IPR051678">
    <property type="entry name" value="AGP_Transferase"/>
</dbReference>
<organism evidence="2 3">
    <name type="scientific">Phyllosticta capitalensis</name>
    <dbReference type="NCBI Taxonomy" id="121624"/>
    <lineage>
        <taxon>Eukaryota</taxon>
        <taxon>Fungi</taxon>
        <taxon>Dikarya</taxon>
        <taxon>Ascomycota</taxon>
        <taxon>Pezizomycotina</taxon>
        <taxon>Dothideomycetes</taxon>
        <taxon>Dothideomycetes incertae sedis</taxon>
        <taxon>Botryosphaeriales</taxon>
        <taxon>Phyllostictaceae</taxon>
        <taxon>Phyllosticta</taxon>
    </lineage>
</organism>
<proteinExistence type="predicted"/>
<dbReference type="SUPFAM" id="SSF56112">
    <property type="entry name" value="Protein kinase-like (PK-like)"/>
    <property type="match status" value="1"/>
</dbReference>
<dbReference type="EMBL" id="JBBWRZ010000005">
    <property type="protein sequence ID" value="KAK8235995.1"/>
    <property type="molecule type" value="Genomic_DNA"/>
</dbReference>